<dbReference type="PANTHER" id="PTHR11429:SF0">
    <property type="entry name" value="MYELIN BASIC PROTEIN"/>
    <property type="match status" value="1"/>
</dbReference>
<sequence>MQQLHRALSIHSSQYLYLLSLSPQLLVSFLPADQTLLLLQDIHAARASHVGSIPQRSQHGRPGDDNPVVHFFKNIVSSTSSHYVLRLSFRSTYNQISHRHKPGYGSGKFYEHKSAHKGHKGSYHEGQGTLSKIFKLEIPSLQLGSPLLEKL</sequence>
<evidence type="ECO:0000256" key="3">
    <source>
        <dbReference type="ARBA" id="ARBA00019097"/>
    </source>
</evidence>
<dbReference type="PANTHER" id="PTHR11429">
    <property type="entry name" value="MYELIN BASIC PROTEIN"/>
    <property type="match status" value="1"/>
</dbReference>
<dbReference type="GO" id="GO:0042552">
    <property type="term" value="P:myelination"/>
    <property type="evidence" value="ECO:0007669"/>
    <property type="project" value="TreeGrafter"/>
</dbReference>
<evidence type="ECO:0000256" key="4">
    <source>
        <dbReference type="ARBA" id="ARBA00022475"/>
    </source>
</evidence>
<dbReference type="Ensembl" id="ENSMGAT00000026589.1">
    <property type="protein sequence ID" value="ENSMGAP00000021446.1"/>
    <property type="gene ID" value="ENSMGAG00000008029.3"/>
</dbReference>
<dbReference type="GO" id="GO:0019911">
    <property type="term" value="F:structural constituent of myelin sheath"/>
    <property type="evidence" value="ECO:0007669"/>
    <property type="project" value="InterPro"/>
</dbReference>
<reference evidence="6" key="2">
    <citation type="submission" date="2025-08" db="UniProtKB">
        <authorList>
            <consortium name="Ensembl"/>
        </authorList>
    </citation>
    <scope>IDENTIFICATION</scope>
</reference>
<accession>A0A803XPK0</accession>
<reference evidence="6" key="3">
    <citation type="submission" date="2025-09" db="UniProtKB">
        <authorList>
            <consortium name="Ensembl"/>
        </authorList>
    </citation>
    <scope>IDENTIFICATION</scope>
</reference>
<name>A0A803XPK0_MELGA</name>
<evidence type="ECO:0000256" key="5">
    <source>
        <dbReference type="ARBA" id="ARBA00023136"/>
    </source>
</evidence>
<keyword evidence="4" id="KW-1003">Cell membrane</keyword>
<keyword evidence="5" id="KW-0472">Membrane</keyword>
<protein>
    <recommendedName>
        <fullName evidence="3">Myelin basic protein</fullName>
    </recommendedName>
</protein>
<dbReference type="Pfam" id="PF01669">
    <property type="entry name" value="Myelin_MBP"/>
    <property type="match status" value="1"/>
</dbReference>
<dbReference type="PROSITE" id="PS00569">
    <property type="entry name" value="MYELIN_MBP"/>
    <property type="match status" value="1"/>
</dbReference>
<comment type="subcellular location">
    <subcellularLocation>
        <location evidence="1">Myelin membrane</location>
        <topology evidence="1">Peripheral membrane protein</topology>
        <orientation evidence="1">Cytoplasmic side</orientation>
    </subcellularLocation>
</comment>
<evidence type="ECO:0000313" key="7">
    <source>
        <dbReference type="Proteomes" id="UP000001645"/>
    </source>
</evidence>
<dbReference type="GO" id="GO:0071944">
    <property type="term" value="C:cell periphery"/>
    <property type="evidence" value="ECO:0007669"/>
    <property type="project" value="TreeGrafter"/>
</dbReference>
<dbReference type="Proteomes" id="UP000001645">
    <property type="component" value="Chromosome 3"/>
</dbReference>
<reference evidence="6 7" key="1">
    <citation type="journal article" date="2010" name="PLoS Biol.">
        <title>Multi-platform next-generation sequencing of the domestic turkey (Meleagris gallopavo): genome assembly and analysis.</title>
        <authorList>
            <person name="Dalloul R.A."/>
            <person name="Long J.A."/>
            <person name="Zimin A.V."/>
            <person name="Aslam L."/>
            <person name="Beal K."/>
            <person name="Blomberg L.A."/>
            <person name="Bouffard P."/>
            <person name="Burt D.W."/>
            <person name="Crasta O."/>
            <person name="Crooijmans R.P."/>
            <person name="Cooper K."/>
            <person name="Coulombe R.A."/>
            <person name="De S."/>
            <person name="Delany M.E."/>
            <person name="Dodgson J.B."/>
            <person name="Dong J.J."/>
            <person name="Evans C."/>
            <person name="Frederickson K.M."/>
            <person name="Flicek P."/>
            <person name="Florea L."/>
            <person name="Folkerts O."/>
            <person name="Groenen M.A."/>
            <person name="Harkins T.T."/>
            <person name="Herrero J."/>
            <person name="Hoffmann S."/>
            <person name="Megens H.J."/>
            <person name="Jiang A."/>
            <person name="de Jong P."/>
            <person name="Kaiser P."/>
            <person name="Kim H."/>
            <person name="Kim K.W."/>
            <person name="Kim S."/>
            <person name="Langenberger D."/>
            <person name="Lee M.K."/>
            <person name="Lee T."/>
            <person name="Mane S."/>
            <person name="Marcais G."/>
            <person name="Marz M."/>
            <person name="McElroy A.P."/>
            <person name="Modise T."/>
            <person name="Nefedov M."/>
            <person name="Notredame C."/>
            <person name="Paton I.R."/>
            <person name="Payne W.S."/>
            <person name="Pertea G."/>
            <person name="Prickett D."/>
            <person name="Puiu D."/>
            <person name="Qioa D."/>
            <person name="Raineri E."/>
            <person name="Ruffier M."/>
            <person name="Salzberg S.L."/>
            <person name="Schatz M.C."/>
            <person name="Scheuring C."/>
            <person name="Schmidt C.J."/>
            <person name="Schroeder S."/>
            <person name="Searle S.M."/>
            <person name="Smith E.J."/>
            <person name="Smith J."/>
            <person name="Sonstegard T.S."/>
            <person name="Stadler P.F."/>
            <person name="Tafer H."/>
            <person name="Tu Z.J."/>
            <person name="Van Tassell C.P."/>
            <person name="Vilella A.J."/>
            <person name="Williams K.P."/>
            <person name="Yorke J.A."/>
            <person name="Zhang L."/>
            <person name="Zhang H.B."/>
            <person name="Zhang X."/>
            <person name="Zhang Y."/>
            <person name="Reed K.M."/>
        </authorList>
    </citation>
    <scope>NUCLEOTIDE SEQUENCE [LARGE SCALE GENOMIC DNA]</scope>
</reference>
<dbReference type="AlphaFoldDB" id="A0A803XPK0"/>
<dbReference type="GO" id="GO:0043025">
    <property type="term" value="C:neuronal cell body"/>
    <property type="evidence" value="ECO:0007669"/>
    <property type="project" value="TreeGrafter"/>
</dbReference>
<keyword evidence="7" id="KW-1185">Reference proteome</keyword>
<proteinExistence type="inferred from homology"/>
<dbReference type="GeneTree" id="ENSGT00390000014772"/>
<evidence type="ECO:0000256" key="1">
    <source>
        <dbReference type="ARBA" id="ARBA00004392"/>
    </source>
</evidence>
<evidence type="ECO:0000256" key="2">
    <source>
        <dbReference type="ARBA" id="ARBA00005936"/>
    </source>
</evidence>
<dbReference type="InterPro" id="IPR000548">
    <property type="entry name" value="Myelin_BP"/>
</dbReference>
<evidence type="ECO:0000313" key="6">
    <source>
        <dbReference type="Ensembl" id="ENSMGAP00000021446.1"/>
    </source>
</evidence>
<comment type="similarity">
    <text evidence="2">Belongs to the myelin basic protein family.</text>
</comment>
<dbReference type="GO" id="GO:0043218">
    <property type="term" value="C:compact myelin"/>
    <property type="evidence" value="ECO:0007669"/>
    <property type="project" value="TreeGrafter"/>
</dbReference>
<organism evidence="6 7">
    <name type="scientific">Meleagris gallopavo</name>
    <name type="common">Wild turkey</name>
    <dbReference type="NCBI Taxonomy" id="9103"/>
    <lineage>
        <taxon>Eukaryota</taxon>
        <taxon>Metazoa</taxon>
        <taxon>Chordata</taxon>
        <taxon>Craniata</taxon>
        <taxon>Vertebrata</taxon>
        <taxon>Euteleostomi</taxon>
        <taxon>Archelosauria</taxon>
        <taxon>Archosauria</taxon>
        <taxon>Dinosauria</taxon>
        <taxon>Saurischia</taxon>
        <taxon>Theropoda</taxon>
        <taxon>Coelurosauria</taxon>
        <taxon>Aves</taxon>
        <taxon>Neognathae</taxon>
        <taxon>Galloanserae</taxon>
        <taxon>Galliformes</taxon>
        <taxon>Phasianidae</taxon>
        <taxon>Meleagridinae</taxon>
        <taxon>Meleagris</taxon>
    </lineage>
</organism>
<dbReference type="GO" id="GO:0033269">
    <property type="term" value="C:internode region of axon"/>
    <property type="evidence" value="ECO:0007669"/>
    <property type="project" value="TreeGrafter"/>
</dbReference>
<dbReference type="Bgee" id="ENSMGAG00000008029">
    <property type="expression patterns" value="Expressed in brain and 17 other cell types or tissues"/>
</dbReference>